<dbReference type="AlphaFoldDB" id="A0A0A9CC77"/>
<evidence type="ECO:0000256" key="1">
    <source>
        <dbReference type="SAM" id="MobiDB-lite"/>
    </source>
</evidence>
<name>A0A0A9CC77_ARUDO</name>
<feature type="compositionally biased region" description="Basic residues" evidence="1">
    <location>
        <begin position="13"/>
        <end position="32"/>
    </location>
</feature>
<organism evidence="2">
    <name type="scientific">Arundo donax</name>
    <name type="common">Giant reed</name>
    <name type="synonym">Donax arundinaceus</name>
    <dbReference type="NCBI Taxonomy" id="35708"/>
    <lineage>
        <taxon>Eukaryota</taxon>
        <taxon>Viridiplantae</taxon>
        <taxon>Streptophyta</taxon>
        <taxon>Embryophyta</taxon>
        <taxon>Tracheophyta</taxon>
        <taxon>Spermatophyta</taxon>
        <taxon>Magnoliopsida</taxon>
        <taxon>Liliopsida</taxon>
        <taxon>Poales</taxon>
        <taxon>Poaceae</taxon>
        <taxon>PACMAD clade</taxon>
        <taxon>Arundinoideae</taxon>
        <taxon>Arundineae</taxon>
        <taxon>Arundo</taxon>
    </lineage>
</organism>
<protein>
    <submittedName>
        <fullName evidence="2">Uncharacterized protein</fullName>
    </submittedName>
</protein>
<sequence length="74" mass="8571">MGRLRLSVALPPRPRRPRRRRRPPVRRRRRGVHQAVPRGGRLPAGERRRHGRPVQAGRSRGSRRRRGPEPPGVS</sequence>
<reference evidence="2" key="1">
    <citation type="submission" date="2014-09" db="EMBL/GenBank/DDBJ databases">
        <authorList>
            <person name="Magalhaes I.L.F."/>
            <person name="Oliveira U."/>
            <person name="Santos F.R."/>
            <person name="Vidigal T.H.D.A."/>
            <person name="Brescovit A.D."/>
            <person name="Santos A.J."/>
        </authorList>
    </citation>
    <scope>NUCLEOTIDE SEQUENCE</scope>
    <source>
        <tissue evidence="2">Shoot tissue taken approximately 20 cm above the soil surface</tissue>
    </source>
</reference>
<evidence type="ECO:0000313" key="2">
    <source>
        <dbReference type="EMBL" id="JAD73166.1"/>
    </source>
</evidence>
<proteinExistence type="predicted"/>
<feature type="region of interest" description="Disordered" evidence="1">
    <location>
        <begin position="1"/>
        <end position="74"/>
    </location>
</feature>
<reference evidence="2" key="2">
    <citation type="journal article" date="2015" name="Data Brief">
        <title>Shoot transcriptome of the giant reed, Arundo donax.</title>
        <authorList>
            <person name="Barrero R.A."/>
            <person name="Guerrero F.D."/>
            <person name="Moolhuijzen P."/>
            <person name="Goolsby J.A."/>
            <person name="Tidwell J."/>
            <person name="Bellgard S.E."/>
            <person name="Bellgard M.I."/>
        </authorList>
    </citation>
    <scope>NUCLEOTIDE SEQUENCE</scope>
    <source>
        <tissue evidence="2">Shoot tissue taken approximately 20 cm above the soil surface</tissue>
    </source>
</reference>
<dbReference type="EMBL" id="GBRH01224729">
    <property type="protein sequence ID" value="JAD73166.1"/>
    <property type="molecule type" value="Transcribed_RNA"/>
</dbReference>
<accession>A0A0A9CC77</accession>